<keyword evidence="4" id="KW-0633">Potassium transport</keyword>
<dbReference type="AlphaFoldDB" id="A0A1J4SJV6"/>
<evidence type="ECO:0000256" key="4">
    <source>
        <dbReference type="ARBA" id="ARBA00022538"/>
    </source>
</evidence>
<evidence type="ECO:0000256" key="1">
    <source>
        <dbReference type="ARBA" id="ARBA00004651"/>
    </source>
</evidence>
<dbReference type="PANTHER" id="PTHR32024">
    <property type="entry name" value="TRK SYSTEM POTASSIUM UPTAKE PROTEIN TRKG-RELATED"/>
    <property type="match status" value="1"/>
</dbReference>
<protein>
    <recommendedName>
        <fullName evidence="13">Trk family potassium uptake protein</fullName>
    </recommendedName>
</protein>
<proteinExistence type="predicted"/>
<feature type="transmembrane region" description="Helical" evidence="10">
    <location>
        <begin position="185"/>
        <end position="205"/>
    </location>
</feature>
<feature type="transmembrane region" description="Helical" evidence="10">
    <location>
        <begin position="226"/>
        <end position="245"/>
    </location>
</feature>
<dbReference type="STRING" id="1817893.AUJ66_00875"/>
<comment type="subcellular location">
    <subcellularLocation>
        <location evidence="1">Cell membrane</location>
        <topology evidence="1">Multi-pass membrane protein</topology>
    </subcellularLocation>
</comment>
<evidence type="ECO:0000256" key="3">
    <source>
        <dbReference type="ARBA" id="ARBA00022475"/>
    </source>
</evidence>
<dbReference type="Pfam" id="PF02386">
    <property type="entry name" value="TrkH"/>
    <property type="match status" value="1"/>
</dbReference>
<evidence type="ECO:0000256" key="9">
    <source>
        <dbReference type="ARBA" id="ARBA00023136"/>
    </source>
</evidence>
<sequence>MRKRLGPAQTIFLGFLLLILTGTFLLSLPISTSTGRRAPLVDALFTANSAICVTGLTVVDTGNYWSHFGQIVILILIQIGGLGYMTIASLIALILRQRITMEEKLAFKEGMDQFSMSEIAHFIKQVIRATFIIEGLGAFVLFLYWRDKFGLAGAAYKGIFHAISAFCNAGFSLFSTSFQDYRGDLLINITIMGLIVTGGLGYTVIRDIYHHLRKRKHRHLFLHTKSVLMMTAILILGGATCIFFFESINPTVFQSLTLKEKILSSFFQSITARTAGFNTLPIAQMAIPTLLLLIILMFIGASPGGTGGGIKTTTFLVLICSTWATIKRRRDVQVFKRRIPGEIIYKSFAIFIIALTLVIIVTFFMLNIEGKGLVAVLFEVVSAFATVGLSTGITPTLSSAGKLLLIVTMFIGRVGLLTFAVAFTQRKEEPLYRYPEERILVG</sequence>
<dbReference type="NCBIfam" id="TIGR00933">
    <property type="entry name" value="2a38"/>
    <property type="match status" value="1"/>
</dbReference>
<name>A0A1J4SJV6_9BACT</name>
<dbReference type="InterPro" id="IPR004772">
    <property type="entry name" value="TrkH"/>
</dbReference>
<keyword evidence="5 10" id="KW-0812">Transmembrane</keyword>
<evidence type="ECO:0000256" key="6">
    <source>
        <dbReference type="ARBA" id="ARBA00022958"/>
    </source>
</evidence>
<feature type="transmembrane region" description="Helical" evidence="10">
    <location>
        <begin position="282"/>
        <end position="302"/>
    </location>
</feature>
<evidence type="ECO:0000313" key="11">
    <source>
        <dbReference type="EMBL" id="OIN98541.1"/>
    </source>
</evidence>
<reference evidence="11 12" key="1">
    <citation type="journal article" date="2016" name="Environ. Microbiol.">
        <title>Genomic resolution of a cold subsurface aquifer community provides metabolic insights for novel microbes adapted to high CO concentrations.</title>
        <authorList>
            <person name="Probst A.J."/>
            <person name="Castelle C.J."/>
            <person name="Singh A."/>
            <person name="Brown C.T."/>
            <person name="Anantharaman K."/>
            <person name="Sharon I."/>
            <person name="Hug L.A."/>
            <person name="Burstein D."/>
            <person name="Emerson J.B."/>
            <person name="Thomas B.C."/>
            <person name="Banfield J.F."/>
        </authorList>
    </citation>
    <scope>NUCLEOTIDE SEQUENCE [LARGE SCALE GENOMIC DNA]</scope>
    <source>
        <strain evidence="11">CG1_02_38_46</strain>
    </source>
</reference>
<feature type="transmembrane region" description="Helical" evidence="10">
    <location>
        <begin position="71"/>
        <end position="95"/>
    </location>
</feature>
<dbReference type="PANTHER" id="PTHR32024:SF1">
    <property type="entry name" value="KTR SYSTEM POTASSIUM UPTAKE PROTEIN B"/>
    <property type="match status" value="1"/>
</dbReference>
<feature type="transmembrane region" description="Helical" evidence="10">
    <location>
        <begin position="403"/>
        <end position="423"/>
    </location>
</feature>
<keyword evidence="9 10" id="KW-0472">Membrane</keyword>
<comment type="caution">
    <text evidence="11">The sequence shown here is derived from an EMBL/GenBank/DDBJ whole genome shotgun (WGS) entry which is preliminary data.</text>
</comment>
<feature type="transmembrane region" description="Helical" evidence="10">
    <location>
        <begin position="372"/>
        <end position="391"/>
    </location>
</feature>
<dbReference type="InterPro" id="IPR003445">
    <property type="entry name" value="Cat_transpt"/>
</dbReference>
<feature type="transmembrane region" description="Helical" evidence="10">
    <location>
        <begin position="126"/>
        <end position="145"/>
    </location>
</feature>
<dbReference type="EMBL" id="MNUO01000011">
    <property type="protein sequence ID" value="OIN98541.1"/>
    <property type="molecule type" value="Genomic_DNA"/>
</dbReference>
<accession>A0A1J4SJV6</accession>
<evidence type="ECO:0000256" key="2">
    <source>
        <dbReference type="ARBA" id="ARBA00022448"/>
    </source>
</evidence>
<organism evidence="11 12">
    <name type="scientific">Candidatus Desantisbacteria bacterium CG1_02_38_46</name>
    <dbReference type="NCBI Taxonomy" id="1817893"/>
    <lineage>
        <taxon>Bacteria</taxon>
        <taxon>Candidatus Desantisiibacteriota</taxon>
    </lineage>
</organism>
<keyword evidence="6" id="KW-0630">Potassium</keyword>
<keyword evidence="7 10" id="KW-1133">Transmembrane helix</keyword>
<keyword evidence="3" id="KW-1003">Cell membrane</keyword>
<evidence type="ECO:0000256" key="10">
    <source>
        <dbReference type="SAM" id="Phobius"/>
    </source>
</evidence>
<feature type="transmembrane region" description="Helical" evidence="10">
    <location>
        <begin position="308"/>
        <end position="326"/>
    </location>
</feature>
<evidence type="ECO:0000256" key="8">
    <source>
        <dbReference type="ARBA" id="ARBA00023065"/>
    </source>
</evidence>
<feature type="transmembrane region" description="Helical" evidence="10">
    <location>
        <begin position="6"/>
        <end position="28"/>
    </location>
</feature>
<evidence type="ECO:0000313" key="12">
    <source>
        <dbReference type="Proteomes" id="UP000182278"/>
    </source>
</evidence>
<evidence type="ECO:0000256" key="5">
    <source>
        <dbReference type="ARBA" id="ARBA00022692"/>
    </source>
</evidence>
<gene>
    <name evidence="11" type="ORF">AUJ66_00875</name>
</gene>
<keyword evidence="8" id="KW-0406">Ion transport</keyword>
<dbReference type="GO" id="GO:0015379">
    <property type="term" value="F:potassium:chloride symporter activity"/>
    <property type="evidence" value="ECO:0007669"/>
    <property type="project" value="InterPro"/>
</dbReference>
<evidence type="ECO:0008006" key="13">
    <source>
        <dbReference type="Google" id="ProtNLM"/>
    </source>
</evidence>
<dbReference type="Proteomes" id="UP000182278">
    <property type="component" value="Unassembled WGS sequence"/>
</dbReference>
<evidence type="ECO:0000256" key="7">
    <source>
        <dbReference type="ARBA" id="ARBA00022989"/>
    </source>
</evidence>
<dbReference type="GO" id="GO:0005886">
    <property type="term" value="C:plasma membrane"/>
    <property type="evidence" value="ECO:0007669"/>
    <property type="project" value="UniProtKB-SubCell"/>
</dbReference>
<feature type="transmembrane region" description="Helical" evidence="10">
    <location>
        <begin position="347"/>
        <end position="366"/>
    </location>
</feature>
<keyword evidence="2" id="KW-0813">Transport</keyword>